<dbReference type="AlphaFoldDB" id="A0A963YWY5"/>
<dbReference type="SUPFAM" id="SSF52172">
    <property type="entry name" value="CheY-like"/>
    <property type="match status" value="1"/>
</dbReference>
<keyword evidence="4" id="KW-1185">Reference proteome</keyword>
<proteinExistence type="predicted"/>
<dbReference type="InterPro" id="IPR001789">
    <property type="entry name" value="Sig_transdc_resp-reg_receiver"/>
</dbReference>
<evidence type="ECO:0000259" key="2">
    <source>
        <dbReference type="PROSITE" id="PS50110"/>
    </source>
</evidence>
<gene>
    <name evidence="3" type="ORF">ASILVAE211_24755</name>
</gene>
<evidence type="ECO:0000256" key="1">
    <source>
        <dbReference type="PROSITE-ProRule" id="PRU00169"/>
    </source>
</evidence>
<comment type="caution">
    <text evidence="3">The sequence shown here is derived from an EMBL/GenBank/DDBJ whole genome shotgun (WGS) entry which is preliminary data.</text>
</comment>
<reference evidence="3" key="1">
    <citation type="journal article" date="2021" name="Microorganisms">
        <title>Acidisoma silvae sp. nov. and Acidisomacellulosilytica sp. nov., Two Acidophilic Bacteria Isolated from Decaying Wood, Hydrolyzing Cellulose and Producing Poly-3-hydroxybutyrate.</title>
        <authorList>
            <person name="Mieszkin S."/>
            <person name="Pouder E."/>
            <person name="Uroz S."/>
            <person name="Simon-Colin C."/>
            <person name="Alain K."/>
        </authorList>
    </citation>
    <scope>NUCLEOTIDE SEQUENCE</scope>
    <source>
        <strain evidence="3">HW T2.11</strain>
    </source>
</reference>
<organism evidence="3 4">
    <name type="scientific">Acidisoma silvae</name>
    <dbReference type="NCBI Taxonomy" id="2802396"/>
    <lineage>
        <taxon>Bacteria</taxon>
        <taxon>Pseudomonadati</taxon>
        <taxon>Pseudomonadota</taxon>
        <taxon>Alphaproteobacteria</taxon>
        <taxon>Acetobacterales</taxon>
        <taxon>Acidocellaceae</taxon>
        <taxon>Acidisoma</taxon>
    </lineage>
</organism>
<reference evidence="3" key="2">
    <citation type="submission" date="2021-01" db="EMBL/GenBank/DDBJ databases">
        <authorList>
            <person name="Mieszkin S."/>
            <person name="Pouder E."/>
            <person name="Alain K."/>
        </authorList>
    </citation>
    <scope>NUCLEOTIDE SEQUENCE</scope>
    <source>
        <strain evidence="3">HW T2.11</strain>
    </source>
</reference>
<dbReference type="EMBL" id="JAESVB010000034">
    <property type="protein sequence ID" value="MCB8878410.1"/>
    <property type="molecule type" value="Genomic_DNA"/>
</dbReference>
<protein>
    <recommendedName>
        <fullName evidence="2">Response regulatory domain-containing protein</fullName>
    </recommendedName>
</protein>
<dbReference type="PROSITE" id="PS50110">
    <property type="entry name" value="RESPONSE_REGULATORY"/>
    <property type="match status" value="1"/>
</dbReference>
<name>A0A963YWY5_9PROT</name>
<dbReference type="Proteomes" id="UP000708298">
    <property type="component" value="Unassembled WGS sequence"/>
</dbReference>
<evidence type="ECO:0000313" key="3">
    <source>
        <dbReference type="EMBL" id="MCB8878410.1"/>
    </source>
</evidence>
<keyword evidence="1" id="KW-0597">Phosphoprotein</keyword>
<dbReference type="RefSeq" id="WP_227324056.1">
    <property type="nucleotide sequence ID" value="NZ_JAESVB010000034.1"/>
</dbReference>
<accession>A0A963YWY5</accession>
<dbReference type="InterPro" id="IPR011006">
    <property type="entry name" value="CheY-like_superfamily"/>
</dbReference>
<sequence>MSLLIEDTLTDNTCTIVGPYDRIPAALEAASTLSFDLAILDINVAGEKSYTVAEMLASRGIPFFFLSGYGPDTLPPDRPDWRVCNKPFRPDELIAMVVTQAIERN</sequence>
<feature type="modified residue" description="4-aspartylphosphate" evidence="1">
    <location>
        <position position="41"/>
    </location>
</feature>
<evidence type="ECO:0000313" key="4">
    <source>
        <dbReference type="Proteomes" id="UP000708298"/>
    </source>
</evidence>
<dbReference type="GO" id="GO:0000160">
    <property type="term" value="P:phosphorelay signal transduction system"/>
    <property type="evidence" value="ECO:0007669"/>
    <property type="project" value="InterPro"/>
</dbReference>
<feature type="domain" description="Response regulatory" evidence="2">
    <location>
        <begin position="1"/>
        <end position="101"/>
    </location>
</feature>
<dbReference type="Gene3D" id="3.40.50.2300">
    <property type="match status" value="1"/>
</dbReference>